<dbReference type="SMART" id="SM00382">
    <property type="entry name" value="AAA"/>
    <property type="match status" value="1"/>
</dbReference>
<comment type="similarity">
    <text evidence="2">Belongs to the ABC transporter superfamily.</text>
</comment>
<comment type="function">
    <text evidence="8">Involved in beta-(1--&gt;2)glucan export. Transmembrane domains (TMD) form a pore in the inner membrane and the ATP-binding domain (NBD) is responsible for energy generation.</text>
</comment>
<dbReference type="InterPro" id="IPR027417">
    <property type="entry name" value="P-loop_NTPase"/>
</dbReference>
<evidence type="ECO:0000256" key="8">
    <source>
        <dbReference type="ARBA" id="ARBA00024722"/>
    </source>
</evidence>
<protein>
    <submittedName>
        <fullName evidence="14">ATP-binding cassette domain-containing protein</fullName>
    </submittedName>
</protein>
<evidence type="ECO:0000256" key="9">
    <source>
        <dbReference type="SAM" id="MobiDB-lite"/>
    </source>
</evidence>
<dbReference type="InterPro" id="IPR003593">
    <property type="entry name" value="AAA+_ATPase"/>
</dbReference>
<dbReference type="PANTHER" id="PTHR24221">
    <property type="entry name" value="ATP-BINDING CASSETTE SUB-FAMILY B"/>
    <property type="match status" value="1"/>
</dbReference>
<evidence type="ECO:0000313" key="15">
    <source>
        <dbReference type="Proteomes" id="UP000807370"/>
    </source>
</evidence>
<evidence type="ECO:0000256" key="4">
    <source>
        <dbReference type="ARBA" id="ARBA00022741"/>
    </source>
</evidence>
<feature type="domain" description="ABC transmembrane type-1" evidence="12">
    <location>
        <begin position="171"/>
        <end position="450"/>
    </location>
</feature>
<dbReference type="PROSITE" id="PS50893">
    <property type="entry name" value="ABC_TRANSPORTER_2"/>
    <property type="match status" value="1"/>
</dbReference>
<evidence type="ECO:0000256" key="10">
    <source>
        <dbReference type="SAM" id="Phobius"/>
    </source>
</evidence>
<feature type="transmembrane region" description="Helical" evidence="10">
    <location>
        <begin position="409"/>
        <end position="430"/>
    </location>
</feature>
<dbReference type="SUPFAM" id="SSF90123">
    <property type="entry name" value="ABC transporter transmembrane region"/>
    <property type="match status" value="1"/>
</dbReference>
<feature type="transmembrane region" description="Helical" evidence="10">
    <location>
        <begin position="309"/>
        <end position="329"/>
    </location>
</feature>
<keyword evidence="4" id="KW-0547">Nucleotide-binding</keyword>
<evidence type="ECO:0000256" key="1">
    <source>
        <dbReference type="ARBA" id="ARBA00004651"/>
    </source>
</evidence>
<feature type="transmembrane region" description="Helical" evidence="10">
    <location>
        <begin position="204"/>
        <end position="222"/>
    </location>
</feature>
<dbReference type="InterPro" id="IPR011527">
    <property type="entry name" value="ABC1_TM_dom"/>
</dbReference>
<comment type="caution">
    <text evidence="14">The sequence shown here is derived from an EMBL/GenBank/DDBJ whole genome shotgun (WGS) entry which is preliminary data.</text>
</comment>
<dbReference type="Pfam" id="PF03412">
    <property type="entry name" value="Peptidase_C39"/>
    <property type="match status" value="1"/>
</dbReference>
<keyword evidence="7 10" id="KW-0472">Membrane</keyword>
<feature type="transmembrane region" description="Helical" evidence="10">
    <location>
        <begin position="167"/>
        <end position="189"/>
    </location>
</feature>
<evidence type="ECO:0000256" key="7">
    <source>
        <dbReference type="ARBA" id="ARBA00023136"/>
    </source>
</evidence>
<dbReference type="PROSITE" id="PS50990">
    <property type="entry name" value="PEPTIDASE_C39"/>
    <property type="match status" value="1"/>
</dbReference>
<dbReference type="Gene3D" id="3.90.70.10">
    <property type="entry name" value="Cysteine proteinases"/>
    <property type="match status" value="1"/>
</dbReference>
<dbReference type="CDD" id="cd02419">
    <property type="entry name" value="Peptidase_C39C"/>
    <property type="match status" value="1"/>
</dbReference>
<keyword evidence="15" id="KW-1185">Reference proteome</keyword>
<feature type="domain" description="ABC transporter" evidence="11">
    <location>
        <begin position="484"/>
        <end position="717"/>
    </location>
</feature>
<evidence type="ECO:0000256" key="3">
    <source>
        <dbReference type="ARBA" id="ARBA00022692"/>
    </source>
</evidence>
<evidence type="ECO:0000259" key="12">
    <source>
        <dbReference type="PROSITE" id="PS50929"/>
    </source>
</evidence>
<feature type="transmembrane region" description="Helical" evidence="10">
    <location>
        <begin position="283"/>
        <end position="303"/>
    </location>
</feature>
<organism evidence="14 15">
    <name type="scientific">Bradyrhizobium agreste</name>
    <dbReference type="NCBI Taxonomy" id="2751811"/>
    <lineage>
        <taxon>Bacteria</taxon>
        <taxon>Pseudomonadati</taxon>
        <taxon>Pseudomonadota</taxon>
        <taxon>Alphaproteobacteria</taxon>
        <taxon>Hyphomicrobiales</taxon>
        <taxon>Nitrobacteraceae</taxon>
        <taxon>Bradyrhizobium</taxon>
    </lineage>
</organism>
<dbReference type="Pfam" id="PF00005">
    <property type="entry name" value="ABC_tran"/>
    <property type="match status" value="1"/>
</dbReference>
<dbReference type="InterPro" id="IPR039421">
    <property type="entry name" value="Type_1_exporter"/>
</dbReference>
<evidence type="ECO:0000313" key="14">
    <source>
        <dbReference type="EMBL" id="MBH5401624.1"/>
    </source>
</evidence>
<dbReference type="PROSITE" id="PS50929">
    <property type="entry name" value="ABC_TM1F"/>
    <property type="match status" value="1"/>
</dbReference>
<dbReference type="CDD" id="cd18567">
    <property type="entry name" value="ABC_6TM_CvaB_RaxB_like"/>
    <property type="match status" value="1"/>
</dbReference>
<feature type="compositionally biased region" description="Basic and acidic residues" evidence="9">
    <location>
        <begin position="752"/>
        <end position="774"/>
    </location>
</feature>
<dbReference type="Pfam" id="PF00664">
    <property type="entry name" value="ABC_membrane"/>
    <property type="match status" value="1"/>
</dbReference>
<feature type="compositionally biased region" description="Polar residues" evidence="9">
    <location>
        <begin position="732"/>
        <end position="751"/>
    </location>
</feature>
<evidence type="ECO:0000259" key="13">
    <source>
        <dbReference type="PROSITE" id="PS50990"/>
    </source>
</evidence>
<dbReference type="Gene3D" id="3.40.50.300">
    <property type="entry name" value="P-loop containing nucleotide triphosphate hydrolases"/>
    <property type="match status" value="1"/>
</dbReference>
<dbReference type="EMBL" id="JACCHP010000021">
    <property type="protein sequence ID" value="MBH5401624.1"/>
    <property type="molecule type" value="Genomic_DNA"/>
</dbReference>
<dbReference type="PROSITE" id="PS00211">
    <property type="entry name" value="ABC_TRANSPORTER_1"/>
    <property type="match status" value="1"/>
</dbReference>
<dbReference type="InterPro" id="IPR036640">
    <property type="entry name" value="ABC1_TM_sf"/>
</dbReference>
<dbReference type="InterPro" id="IPR005074">
    <property type="entry name" value="Peptidase_C39"/>
</dbReference>
<dbReference type="GO" id="GO:0005524">
    <property type="term" value="F:ATP binding"/>
    <property type="evidence" value="ECO:0007669"/>
    <property type="project" value="UniProtKB-KW"/>
</dbReference>
<comment type="subcellular location">
    <subcellularLocation>
        <location evidence="1">Cell membrane</location>
        <topology evidence="1">Multi-pass membrane protein</topology>
    </subcellularLocation>
</comment>
<name>A0ABS0PWN6_9BRAD</name>
<keyword evidence="5 14" id="KW-0067">ATP-binding</keyword>
<evidence type="ECO:0000256" key="5">
    <source>
        <dbReference type="ARBA" id="ARBA00022840"/>
    </source>
</evidence>
<evidence type="ECO:0000256" key="2">
    <source>
        <dbReference type="ARBA" id="ARBA00005417"/>
    </source>
</evidence>
<keyword evidence="6 10" id="KW-1133">Transmembrane helix</keyword>
<feature type="region of interest" description="Disordered" evidence="9">
    <location>
        <begin position="695"/>
        <end position="774"/>
    </location>
</feature>
<dbReference type="Proteomes" id="UP000807370">
    <property type="component" value="Unassembled WGS sequence"/>
</dbReference>
<sequence>MTGLLNLTRQRHLPVIQQTEAAECGLACLAMVASYHGHRIDLNTLRRRHPVSLKGVTLRGLIQLATNLKFACRPLRFELDNLHQLRLPAIAHWDLNHFVVLKTVTRRGVTIHDPASGRRFLPLAEASKHLTGVALEMFPSDAFIPRDERARLPFSTFLGQLRGTTHALVQILILSLILEAFVIVSPFYLQLTVDEVVARGDADFLAVLALGFFLLTAIKVAAKAMRSTILLIVQNALHFQIGIRLFRHLIRLPISYFEKRHIGDVVSRFASIEPIRNTLAEGMIAAAIDGVMAIATLAMIFLYATQLALVVIAAFVLYAALRLGLYWLLRERNLAVIEAKAQESSNFIETVRAIQSVKLFNRESDRESQWVNRYADVVSANVHLGRTKIAFTTINDALFGIEYVLTIYLAVRLALDGSLTVGMIFAFMSYKQQFTDKAVQIVEKALDFRLLELHLERLADIALSPVERGLDEPLTYTRQISGGIELRSVCFRYAETEPLVLEDISLAIEPGQFVTITGPSGGGKTTLIKIMLGLLEPTSGEVLVDGAPLSAIGPGAYREQVGAVMQEDLLLSGSIADNICFFDPSFDQERMIACAQMAGIHDEIVAMPMAYNSLIGDMGSSLSGGQKQRVLLARALYRQPRILFLDEGTAHLDIEKERYINEGLKHLKMTRINVAHRPDISSGADRVLHIAKSVTHVSRKQESSDIGRCPSRGSGRRRKKPNTPPPTRDTSTRAQGVTNLSSPAISASGQKAKSDTRVEASAKPKPDSPETLKN</sequence>
<evidence type="ECO:0000256" key="6">
    <source>
        <dbReference type="ARBA" id="ARBA00022989"/>
    </source>
</evidence>
<evidence type="ECO:0000259" key="11">
    <source>
        <dbReference type="PROSITE" id="PS50893"/>
    </source>
</evidence>
<dbReference type="Gene3D" id="1.20.1560.10">
    <property type="entry name" value="ABC transporter type 1, transmembrane domain"/>
    <property type="match status" value="1"/>
</dbReference>
<keyword evidence="3 10" id="KW-0812">Transmembrane</keyword>
<dbReference type="RefSeq" id="WP_197962771.1">
    <property type="nucleotide sequence ID" value="NZ_JACCHP010000021.1"/>
</dbReference>
<proteinExistence type="inferred from homology"/>
<dbReference type="SUPFAM" id="SSF52540">
    <property type="entry name" value="P-loop containing nucleoside triphosphate hydrolases"/>
    <property type="match status" value="1"/>
</dbReference>
<gene>
    <name evidence="14" type="ORF">HZZ13_28110</name>
</gene>
<accession>A0ABS0PWN6</accession>
<dbReference type="PANTHER" id="PTHR24221:SF606">
    <property type="entry name" value="COLICIN V SECRETION-PROCESSING ATP-BINDING PROTEIN"/>
    <property type="match status" value="1"/>
</dbReference>
<feature type="domain" description="Peptidase C39" evidence="13">
    <location>
        <begin position="18"/>
        <end position="137"/>
    </location>
</feature>
<dbReference type="InterPro" id="IPR033838">
    <property type="entry name" value="CvaB_peptidase"/>
</dbReference>
<reference evidence="14 15" key="1">
    <citation type="submission" date="2020-07" db="EMBL/GenBank/DDBJ databases">
        <title>Bradyrhizobium diversity isolated from nodules of indigenous legumes of Western Australia.</title>
        <authorList>
            <person name="Klepa M.S."/>
        </authorList>
    </citation>
    <scope>NUCLEOTIDE SEQUENCE [LARGE SCALE GENOMIC DNA]</scope>
    <source>
        <strain evidence="14 15">CNPSo 4010</strain>
    </source>
</reference>
<dbReference type="InterPro" id="IPR003439">
    <property type="entry name" value="ABC_transporter-like_ATP-bd"/>
</dbReference>
<dbReference type="InterPro" id="IPR017871">
    <property type="entry name" value="ABC_transporter-like_CS"/>
</dbReference>